<dbReference type="Proteomes" id="UP000516437">
    <property type="component" value="Chromosome 8"/>
</dbReference>
<dbReference type="EMBL" id="RXIC02000026">
    <property type="protein sequence ID" value="KAB1202863.1"/>
    <property type="molecule type" value="Genomic_DNA"/>
</dbReference>
<reference evidence="2 3" key="1">
    <citation type="journal article" date="2019" name="Plant Biotechnol. J.">
        <title>The red bayberry genome and genetic basis of sex determination.</title>
        <authorList>
            <person name="Jia H.M."/>
            <person name="Jia H.J."/>
            <person name="Cai Q.L."/>
            <person name="Wang Y."/>
            <person name="Zhao H.B."/>
            <person name="Yang W.F."/>
            <person name="Wang G.Y."/>
            <person name="Li Y.H."/>
            <person name="Zhan D.L."/>
            <person name="Shen Y.T."/>
            <person name="Niu Q.F."/>
            <person name="Chang L."/>
            <person name="Qiu J."/>
            <person name="Zhao L."/>
            <person name="Xie H.B."/>
            <person name="Fu W.Y."/>
            <person name="Jin J."/>
            <person name="Li X.W."/>
            <person name="Jiao Y."/>
            <person name="Zhou C.C."/>
            <person name="Tu T."/>
            <person name="Chai C.Y."/>
            <person name="Gao J.L."/>
            <person name="Fan L.J."/>
            <person name="van de Weg E."/>
            <person name="Wang J.Y."/>
            <person name="Gao Z.S."/>
        </authorList>
    </citation>
    <scope>NUCLEOTIDE SEQUENCE [LARGE SCALE GENOMIC DNA]</scope>
    <source>
        <tissue evidence="2">Leaves</tissue>
    </source>
</reference>
<proteinExistence type="predicted"/>
<dbReference type="AlphaFoldDB" id="A0A6A1URI0"/>
<feature type="compositionally biased region" description="Pro residues" evidence="1">
    <location>
        <begin position="1"/>
        <end position="12"/>
    </location>
</feature>
<gene>
    <name evidence="2" type="ORF">CJ030_MR8G024976</name>
</gene>
<keyword evidence="3" id="KW-1185">Reference proteome</keyword>
<feature type="compositionally biased region" description="Pro residues" evidence="1">
    <location>
        <begin position="26"/>
        <end position="37"/>
    </location>
</feature>
<protein>
    <submittedName>
        <fullName evidence="2">Uncharacterized protein</fullName>
    </submittedName>
</protein>
<feature type="compositionally biased region" description="Pro residues" evidence="1">
    <location>
        <begin position="45"/>
        <end position="62"/>
    </location>
</feature>
<sequence>MSYQEPYPPPPGFVGNLNDAGYASPYPAPPPVYPSAPPYDGYPSAPLPPPPPGYPGYPPPQLQRPPYEGYQGYFGQGYPPPCPPPSQQYQHYHYEHHQYEDQDGCTSILRGWLNNERKLNLSTVLPLGSSAMTLFVLPLFNLRQRQRKEQELKVKIDELIKEHGMNVQAFRKAESRSCRSKTSSATVEGKLANSKRARAITDNNKRSLARFS</sequence>
<evidence type="ECO:0000256" key="1">
    <source>
        <dbReference type="SAM" id="MobiDB-lite"/>
    </source>
</evidence>
<organism evidence="2 3">
    <name type="scientific">Morella rubra</name>
    <name type="common">Chinese bayberry</name>
    <dbReference type="NCBI Taxonomy" id="262757"/>
    <lineage>
        <taxon>Eukaryota</taxon>
        <taxon>Viridiplantae</taxon>
        <taxon>Streptophyta</taxon>
        <taxon>Embryophyta</taxon>
        <taxon>Tracheophyta</taxon>
        <taxon>Spermatophyta</taxon>
        <taxon>Magnoliopsida</taxon>
        <taxon>eudicotyledons</taxon>
        <taxon>Gunneridae</taxon>
        <taxon>Pentapetalae</taxon>
        <taxon>rosids</taxon>
        <taxon>fabids</taxon>
        <taxon>Fagales</taxon>
        <taxon>Myricaceae</taxon>
        <taxon>Morella</taxon>
    </lineage>
</organism>
<evidence type="ECO:0000313" key="2">
    <source>
        <dbReference type="EMBL" id="KAB1202863.1"/>
    </source>
</evidence>
<evidence type="ECO:0000313" key="3">
    <source>
        <dbReference type="Proteomes" id="UP000516437"/>
    </source>
</evidence>
<feature type="region of interest" description="Disordered" evidence="1">
    <location>
        <begin position="1"/>
        <end position="62"/>
    </location>
</feature>
<name>A0A6A1URI0_9ROSI</name>
<accession>A0A6A1URI0</accession>
<comment type="caution">
    <text evidence="2">The sequence shown here is derived from an EMBL/GenBank/DDBJ whole genome shotgun (WGS) entry which is preliminary data.</text>
</comment>